<accession>A0A820TF77</accession>
<feature type="non-terminal residue" evidence="2">
    <location>
        <position position="1"/>
    </location>
</feature>
<feature type="domain" description="Little elongation complex subunit 2 C-terminal" evidence="1">
    <location>
        <begin position="44"/>
        <end position="197"/>
    </location>
</feature>
<dbReference type="Proteomes" id="UP000663866">
    <property type="component" value="Unassembled WGS sequence"/>
</dbReference>
<dbReference type="InterPro" id="IPR019535">
    <property type="entry name" value="ICE2_C"/>
</dbReference>
<keyword evidence="3" id="KW-1185">Reference proteome</keyword>
<gene>
    <name evidence="2" type="ORF">OVN521_LOCUS38796</name>
</gene>
<evidence type="ECO:0000313" key="3">
    <source>
        <dbReference type="Proteomes" id="UP000663866"/>
    </source>
</evidence>
<organism evidence="2 3">
    <name type="scientific">Rotaria magnacalcarata</name>
    <dbReference type="NCBI Taxonomy" id="392030"/>
    <lineage>
        <taxon>Eukaryota</taxon>
        <taxon>Metazoa</taxon>
        <taxon>Spiralia</taxon>
        <taxon>Gnathifera</taxon>
        <taxon>Rotifera</taxon>
        <taxon>Eurotatoria</taxon>
        <taxon>Bdelloidea</taxon>
        <taxon>Philodinida</taxon>
        <taxon>Philodinidae</taxon>
        <taxon>Rotaria</taxon>
    </lineage>
</organism>
<comment type="caution">
    <text evidence="2">The sequence shown here is derived from an EMBL/GenBank/DDBJ whole genome shotgun (WGS) entry which is preliminary data.</text>
</comment>
<dbReference type="EMBL" id="CAJOBG010048474">
    <property type="protein sequence ID" value="CAF4467079.1"/>
    <property type="molecule type" value="Genomic_DNA"/>
</dbReference>
<feature type="non-terminal residue" evidence="2">
    <location>
        <position position="202"/>
    </location>
</feature>
<dbReference type="Pfam" id="PF10505">
    <property type="entry name" value="NARG2_C"/>
    <property type="match status" value="1"/>
</dbReference>
<dbReference type="PANTHER" id="PTHR14633">
    <property type="entry name" value="LITTLE ELONGATION COMPLEX SUBUNIT 2"/>
    <property type="match status" value="1"/>
</dbReference>
<dbReference type="GO" id="GO:0008023">
    <property type="term" value="C:transcription elongation factor complex"/>
    <property type="evidence" value="ECO:0007669"/>
    <property type="project" value="InterPro"/>
</dbReference>
<dbReference type="GO" id="GO:0042795">
    <property type="term" value="P:snRNA transcription by RNA polymerase II"/>
    <property type="evidence" value="ECO:0007669"/>
    <property type="project" value="TreeGrafter"/>
</dbReference>
<sequence length="202" mass="23664">NKENNRNSPEINRPNPVTVLYRNYNPSDKIRLTNNDLGRVKLATPIQGNYEYCLWQLGTLQILIRSSYHGFCRHVLLNDNTNDEIATCYAKLEYQPQFGCEQITDKEYRLIWFESYLRHGATVLLGNRINVFTQHLLKIEKMTYDNIDKNLNECQIDMLKPITKTYGLLYGLQSLEPNNYLLSCPLNENNLNLYQIVSTEYT</sequence>
<reference evidence="2" key="1">
    <citation type="submission" date="2021-02" db="EMBL/GenBank/DDBJ databases">
        <authorList>
            <person name="Nowell W R."/>
        </authorList>
    </citation>
    <scope>NUCLEOTIDE SEQUENCE</scope>
</reference>
<name>A0A820TF77_9BILA</name>
<evidence type="ECO:0000259" key="1">
    <source>
        <dbReference type="Pfam" id="PF10505"/>
    </source>
</evidence>
<dbReference type="AlphaFoldDB" id="A0A820TF77"/>
<dbReference type="GO" id="GO:0042796">
    <property type="term" value="P:snRNA transcription by RNA polymerase III"/>
    <property type="evidence" value="ECO:0007669"/>
    <property type="project" value="TreeGrafter"/>
</dbReference>
<dbReference type="GO" id="GO:0045945">
    <property type="term" value="P:positive regulation of transcription by RNA polymerase III"/>
    <property type="evidence" value="ECO:0007669"/>
    <property type="project" value="TreeGrafter"/>
</dbReference>
<proteinExistence type="predicted"/>
<evidence type="ECO:0000313" key="2">
    <source>
        <dbReference type="EMBL" id="CAF4467079.1"/>
    </source>
</evidence>
<protein>
    <recommendedName>
        <fullName evidence="1">Little elongation complex subunit 2 C-terminal domain-containing protein</fullName>
    </recommendedName>
</protein>
<dbReference type="PANTHER" id="PTHR14633:SF3">
    <property type="entry name" value="LITTLE ELONGATION COMPLEX SUBUNIT 2"/>
    <property type="match status" value="1"/>
</dbReference>